<reference evidence="2 3" key="1">
    <citation type="journal article" date="2020" name="IScience">
        <title>Genome Sequencing of the Endangered Kingdonia uniflora (Circaeasteraceae, Ranunculales) Reveals Potential Mechanisms of Evolutionary Specialization.</title>
        <authorList>
            <person name="Sun Y."/>
            <person name="Deng T."/>
            <person name="Zhang A."/>
            <person name="Moore M.J."/>
            <person name="Landis J.B."/>
            <person name="Lin N."/>
            <person name="Zhang H."/>
            <person name="Zhang X."/>
            <person name="Huang J."/>
            <person name="Zhang X."/>
            <person name="Sun H."/>
            <person name="Wang H."/>
        </authorList>
    </citation>
    <scope>NUCLEOTIDE SEQUENCE [LARGE SCALE GENOMIC DNA]</scope>
    <source>
        <strain evidence="2">TB1705</strain>
        <tissue evidence="2">Leaf</tissue>
    </source>
</reference>
<organism evidence="2 3">
    <name type="scientific">Kingdonia uniflora</name>
    <dbReference type="NCBI Taxonomy" id="39325"/>
    <lineage>
        <taxon>Eukaryota</taxon>
        <taxon>Viridiplantae</taxon>
        <taxon>Streptophyta</taxon>
        <taxon>Embryophyta</taxon>
        <taxon>Tracheophyta</taxon>
        <taxon>Spermatophyta</taxon>
        <taxon>Magnoliopsida</taxon>
        <taxon>Ranunculales</taxon>
        <taxon>Circaeasteraceae</taxon>
        <taxon>Kingdonia</taxon>
    </lineage>
</organism>
<dbReference type="Pfam" id="PF13259">
    <property type="entry name" value="clamp_Gag1-like"/>
    <property type="match status" value="1"/>
</dbReference>
<comment type="caution">
    <text evidence="2">The sequence shown here is derived from an EMBL/GenBank/DDBJ whole genome shotgun (WGS) entry which is preliminary data.</text>
</comment>
<protein>
    <recommendedName>
        <fullName evidence="1">Gag1-like clamp domain-containing protein</fullName>
    </recommendedName>
</protein>
<dbReference type="AlphaFoldDB" id="A0A7J7MR45"/>
<gene>
    <name evidence="2" type="ORF">GIB67_004323</name>
</gene>
<sequence>MNFSYCDTNGKIVIGLLGLIVFVVKPNLQQSRGCLGCCGRPTAIVDVPTKGLGNQRRVVRKSNISDGFWSTSTGDMENSAIQSQRSISSMNTSKGVDSLCGASSTSSPPEFVNHGLLLWNQNRQNWLGNKKSVNRALQDREPRLSWNTTYDNLLGTNKSFSQSITLTEMVDFLVDIWEQEGMYD</sequence>
<evidence type="ECO:0000313" key="3">
    <source>
        <dbReference type="Proteomes" id="UP000541444"/>
    </source>
</evidence>
<proteinExistence type="predicted"/>
<accession>A0A7J7MR45</accession>
<dbReference type="InterPro" id="IPR025124">
    <property type="entry name" value="Gag1-like_clamp"/>
</dbReference>
<dbReference type="EMBL" id="JACGCM010001275">
    <property type="protein sequence ID" value="KAF6157385.1"/>
    <property type="molecule type" value="Genomic_DNA"/>
</dbReference>
<dbReference type="PANTHER" id="PTHR33373:SF1">
    <property type="entry name" value="DUF4050 DOMAIN-CONTAINING PROTEIN"/>
    <property type="match status" value="1"/>
</dbReference>
<evidence type="ECO:0000259" key="1">
    <source>
        <dbReference type="Pfam" id="PF13259"/>
    </source>
</evidence>
<keyword evidence="3" id="KW-1185">Reference proteome</keyword>
<feature type="domain" description="Gag1-like clamp" evidence="1">
    <location>
        <begin position="77"/>
        <end position="184"/>
    </location>
</feature>
<evidence type="ECO:0000313" key="2">
    <source>
        <dbReference type="EMBL" id="KAF6157385.1"/>
    </source>
</evidence>
<dbReference type="Proteomes" id="UP000541444">
    <property type="component" value="Unassembled WGS sequence"/>
</dbReference>
<name>A0A7J7MR45_9MAGN</name>
<dbReference type="OrthoDB" id="1896025at2759"/>
<dbReference type="PANTHER" id="PTHR33373">
    <property type="entry name" value="OS07G0479600 PROTEIN"/>
    <property type="match status" value="1"/>
</dbReference>